<feature type="transmembrane region" description="Helical" evidence="1">
    <location>
        <begin position="362"/>
        <end position="381"/>
    </location>
</feature>
<proteinExistence type="predicted"/>
<evidence type="ECO:0000313" key="3">
    <source>
        <dbReference type="Proteomes" id="UP000767947"/>
    </source>
</evidence>
<feature type="transmembrane region" description="Helical" evidence="1">
    <location>
        <begin position="203"/>
        <end position="219"/>
    </location>
</feature>
<organism evidence="2 3">
    <name type="scientific">Flavobacterium solisilvae</name>
    <dbReference type="NCBI Taxonomy" id="1852019"/>
    <lineage>
        <taxon>Bacteria</taxon>
        <taxon>Pseudomonadati</taxon>
        <taxon>Bacteroidota</taxon>
        <taxon>Flavobacteriia</taxon>
        <taxon>Flavobacteriales</taxon>
        <taxon>Flavobacteriaceae</taxon>
        <taxon>Flavobacterium</taxon>
    </lineage>
</organism>
<gene>
    <name evidence="2" type="ORF">G6042_13555</name>
</gene>
<evidence type="ECO:0000256" key="1">
    <source>
        <dbReference type="SAM" id="Phobius"/>
    </source>
</evidence>
<feature type="transmembrane region" description="Helical" evidence="1">
    <location>
        <begin position="337"/>
        <end position="355"/>
    </location>
</feature>
<name>A0ABX1QWS9_9FLAO</name>
<feature type="transmembrane region" description="Helical" evidence="1">
    <location>
        <begin position="162"/>
        <end position="191"/>
    </location>
</feature>
<feature type="transmembrane region" description="Helical" evidence="1">
    <location>
        <begin position="87"/>
        <end position="105"/>
    </location>
</feature>
<reference evidence="2 3" key="1">
    <citation type="submission" date="2020-02" db="EMBL/GenBank/DDBJ databases">
        <title>Flavobacterium sp. genome.</title>
        <authorList>
            <person name="Jung H.S."/>
            <person name="Baek J.H."/>
            <person name="Jeon C.O."/>
        </authorList>
    </citation>
    <scope>NUCLEOTIDE SEQUENCE [LARGE SCALE GENOMIC DNA]</scope>
    <source>
        <strain evidence="2 3">SE-s27</strain>
    </source>
</reference>
<feature type="transmembrane region" description="Helical" evidence="1">
    <location>
        <begin position="12"/>
        <end position="29"/>
    </location>
</feature>
<sequence>MKKQLLKYRYEIILILTGIVWLTFLNELIQINNQNNICNDCDNYRESAYYLYHHFKSHYFRPIGMAIITGFPYLFNASDYTIYKFSLILNVLSWIGTSLLLFTLLKKYVTNKKAFFFTLAYLSILGSIFIIFNLLTETIFTFLIIVSFYFLKKYHKNKAFLFLSLSISIFLFTILIKPSIKFFAIIVFLYFGKTILKNYKNRSIVFIYLSLLLIAFQYIKMKKDYGNYTLTYIDSVTYYNYLGSKAMCYKTNDIFSQETNNRAKFLEQFSYPEQRNIATKDFLSQLNDNKFNLLKSYISNLLENMKTPSSSCFYWKNLNHKDYFEKLKTTVNFITKYQNRILSVLGFFLSIFYILKSYKTDKFLFFISCYILYTITISGVSCSQGDRFHIVFYPFVIILFAKFYTDLKTKPFILKNHK</sequence>
<dbReference type="RefSeq" id="WP_169524978.1">
    <property type="nucleotide sequence ID" value="NZ_JAAMPT010000209.1"/>
</dbReference>
<keyword evidence="3" id="KW-1185">Reference proteome</keyword>
<dbReference type="EMBL" id="JAAMPT010000209">
    <property type="protein sequence ID" value="NMH26291.1"/>
    <property type="molecule type" value="Genomic_DNA"/>
</dbReference>
<feature type="transmembrane region" description="Helical" evidence="1">
    <location>
        <begin position="387"/>
        <end position="405"/>
    </location>
</feature>
<keyword evidence="1" id="KW-0812">Transmembrane</keyword>
<keyword evidence="1" id="KW-0472">Membrane</keyword>
<feature type="transmembrane region" description="Helical" evidence="1">
    <location>
        <begin position="59"/>
        <end position="75"/>
    </location>
</feature>
<comment type="caution">
    <text evidence="2">The sequence shown here is derived from an EMBL/GenBank/DDBJ whole genome shotgun (WGS) entry which is preliminary data.</text>
</comment>
<accession>A0ABX1QWS9</accession>
<keyword evidence="1" id="KW-1133">Transmembrane helix</keyword>
<feature type="transmembrane region" description="Helical" evidence="1">
    <location>
        <begin position="117"/>
        <end position="150"/>
    </location>
</feature>
<evidence type="ECO:0000313" key="2">
    <source>
        <dbReference type="EMBL" id="NMH26291.1"/>
    </source>
</evidence>
<dbReference type="Proteomes" id="UP000767947">
    <property type="component" value="Unassembled WGS sequence"/>
</dbReference>
<protein>
    <submittedName>
        <fullName evidence="2">Glycosyltransferase family 39 protein</fullName>
    </submittedName>
</protein>